<dbReference type="Proteomes" id="UP000241434">
    <property type="component" value="Unassembled WGS sequence"/>
</dbReference>
<gene>
    <name evidence="1" type="ORF">UF10_00480</name>
</gene>
<name>A0A2P7Q2U0_9FIRM</name>
<proteinExistence type="predicted"/>
<evidence type="ECO:0000313" key="2">
    <source>
        <dbReference type="Proteomes" id="UP000241434"/>
    </source>
</evidence>
<dbReference type="RefSeq" id="WP_106775891.1">
    <property type="nucleotide sequence ID" value="NZ_JYGE01000001.1"/>
</dbReference>
<accession>A0A2P7Q2U0</accession>
<organism evidence="1 2">
    <name type="scientific">Peptostreptococcus russellii</name>
    <dbReference type="NCBI Taxonomy" id="215200"/>
    <lineage>
        <taxon>Bacteria</taxon>
        <taxon>Bacillati</taxon>
        <taxon>Bacillota</taxon>
        <taxon>Clostridia</taxon>
        <taxon>Peptostreptococcales</taxon>
        <taxon>Peptostreptococcaceae</taxon>
        <taxon>Peptostreptococcus</taxon>
    </lineage>
</organism>
<comment type="caution">
    <text evidence="1">The sequence shown here is derived from an EMBL/GenBank/DDBJ whole genome shotgun (WGS) entry which is preliminary data.</text>
</comment>
<reference evidence="1" key="1">
    <citation type="thesis" date="2015" institute="Rutgers" country="The State University of New Jersey, 14 College Farm Rd., New Brunswick, NJ, USA">
        <title>Ammonia toxicity in bacteria and its implications for treatment of and resource recovery from highly nitrogenous organic wastes.</title>
        <authorList>
            <person name="Luther A.K."/>
        </authorList>
    </citation>
    <scope>NUCLEOTIDE SEQUENCE</scope>
    <source>
        <strain evidence="1">RT-10B</strain>
    </source>
</reference>
<keyword evidence="2" id="KW-1185">Reference proteome</keyword>
<evidence type="ECO:0000313" key="1">
    <source>
        <dbReference type="EMBL" id="PSJ32276.1"/>
    </source>
</evidence>
<evidence type="ECO:0008006" key="3">
    <source>
        <dbReference type="Google" id="ProtNLM"/>
    </source>
</evidence>
<dbReference type="EMBL" id="JYGE01000001">
    <property type="protein sequence ID" value="PSJ32276.1"/>
    <property type="molecule type" value="Genomic_DNA"/>
</dbReference>
<dbReference type="AlphaFoldDB" id="A0A2P7Q2U0"/>
<sequence length="301" mass="36066">MIKGIKKEIHLLEKPLLIIYEDLDRINNFEVIQKILGISEKLSSEHIKIIYQYSKRNLEGILEVELGNLELSSNYLEKYIHKNINLTSIGLLEMIKFQLDANKKYNEYITSDLMIKILLVPKEFQINDYRGSLKIEFKSHLINMRRVEKFLSSTYTYIKNNNIDPEKEILIRTATVFYLIEYFLPENYSNIAENRDLEDIFIFKYNNEYYTLSQIYQNKLDIETIFEDHFNKLNIWILESLGYKLTFNYLNEDLAREQINDNKKIEKRFKNIYSAGLLKYTNYELYANKLIEDVLSYDKVL</sequence>
<protein>
    <recommendedName>
        <fullName evidence="3">KAP family P-loop domain-containing protein</fullName>
    </recommendedName>
</protein>
<dbReference type="OrthoDB" id="88903at2"/>